<reference evidence="2" key="1">
    <citation type="submission" date="2018-05" db="EMBL/GenBank/DDBJ databases">
        <title>Draft genome of Mucuna pruriens seed.</title>
        <authorList>
            <person name="Nnadi N.E."/>
            <person name="Vos R."/>
            <person name="Hasami M.H."/>
            <person name="Devisetty U.K."/>
            <person name="Aguiy J.C."/>
        </authorList>
    </citation>
    <scope>NUCLEOTIDE SEQUENCE [LARGE SCALE GENOMIC DNA]</scope>
    <source>
        <strain evidence="2">JCA_2017</strain>
    </source>
</reference>
<dbReference type="PANTHER" id="PTHR11439">
    <property type="entry name" value="GAG-POL-RELATED RETROTRANSPOSON"/>
    <property type="match status" value="1"/>
</dbReference>
<dbReference type="OrthoDB" id="7473114at2759"/>
<evidence type="ECO:0000313" key="2">
    <source>
        <dbReference type="EMBL" id="RDX88117.1"/>
    </source>
</evidence>
<protein>
    <recommendedName>
        <fullName evidence="1">Reverse transcriptase Ty1/copia-type domain-containing protein</fullName>
    </recommendedName>
</protein>
<gene>
    <name evidence="2" type="ORF">CR513_30327</name>
</gene>
<feature type="domain" description="Reverse transcriptase Ty1/copia-type" evidence="1">
    <location>
        <begin position="66"/>
        <end position="163"/>
    </location>
</feature>
<dbReference type="Proteomes" id="UP000257109">
    <property type="component" value="Unassembled WGS sequence"/>
</dbReference>
<organism evidence="2 3">
    <name type="scientific">Mucuna pruriens</name>
    <name type="common">Velvet bean</name>
    <name type="synonym">Dolichos pruriens</name>
    <dbReference type="NCBI Taxonomy" id="157652"/>
    <lineage>
        <taxon>Eukaryota</taxon>
        <taxon>Viridiplantae</taxon>
        <taxon>Streptophyta</taxon>
        <taxon>Embryophyta</taxon>
        <taxon>Tracheophyta</taxon>
        <taxon>Spermatophyta</taxon>
        <taxon>Magnoliopsida</taxon>
        <taxon>eudicotyledons</taxon>
        <taxon>Gunneridae</taxon>
        <taxon>Pentapetalae</taxon>
        <taxon>rosids</taxon>
        <taxon>fabids</taxon>
        <taxon>Fabales</taxon>
        <taxon>Fabaceae</taxon>
        <taxon>Papilionoideae</taxon>
        <taxon>50 kb inversion clade</taxon>
        <taxon>NPAAA clade</taxon>
        <taxon>indigoferoid/millettioid clade</taxon>
        <taxon>Phaseoleae</taxon>
        <taxon>Mucuna</taxon>
    </lineage>
</organism>
<dbReference type="PANTHER" id="PTHR11439:SF517">
    <property type="entry name" value="CYSTEINE-RICH RLK (RECEPTOR-LIKE PROTEIN KINASE) 8"/>
    <property type="match status" value="1"/>
</dbReference>
<dbReference type="EMBL" id="QJKJ01006046">
    <property type="protein sequence ID" value="RDX88117.1"/>
    <property type="molecule type" value="Genomic_DNA"/>
</dbReference>
<accession>A0A371GC29</accession>
<evidence type="ECO:0000313" key="3">
    <source>
        <dbReference type="Proteomes" id="UP000257109"/>
    </source>
</evidence>
<keyword evidence="3" id="KW-1185">Reference proteome</keyword>
<feature type="non-terminal residue" evidence="2">
    <location>
        <position position="1"/>
    </location>
</feature>
<name>A0A371GC29_MUCPR</name>
<comment type="caution">
    <text evidence="2">The sequence shown here is derived from an EMBL/GenBank/DDBJ whole genome shotgun (WGS) entry which is preliminary data.</text>
</comment>
<dbReference type="Pfam" id="PF07727">
    <property type="entry name" value="RVT_2"/>
    <property type="match status" value="1"/>
</dbReference>
<dbReference type="InterPro" id="IPR013103">
    <property type="entry name" value="RVT_2"/>
</dbReference>
<dbReference type="InterPro" id="IPR043502">
    <property type="entry name" value="DNA/RNA_pol_sf"/>
</dbReference>
<dbReference type="SUPFAM" id="SSF56672">
    <property type="entry name" value="DNA/RNA polymerases"/>
    <property type="match status" value="1"/>
</dbReference>
<dbReference type="STRING" id="157652.A0A371GC29"/>
<dbReference type="AlphaFoldDB" id="A0A371GC29"/>
<proteinExistence type="predicted"/>
<sequence length="379" mass="43019">MIQGRERRKPTWMGDFVSGDGLSEEEEVEAYMVQDVGDDPILFEEAIKHEKWRKAMDSDINSTEKNQTWELMDLPTGAKTIEVKWIYKTKLNELGEVDKYKARLVAKGYSQQHGIDFSEVFAPVARMDILDVKSAFLHGELSEDVYIEKPKGYVKKGKEHKKYADDILKKFAMFESKPLKSSIVPGSKINRDVDGIIVDDTYFKQIVGSLMYMSKPIKLHLQAAKRILRKEREENLLAFTDYDYAGDEDDSKSTFGAMSWMSKKQPIVTPSSTETEFVAATASVYQAIDLVKDGEIDLVYYETQEQVRSSFHSNNHLSAQSPSLKLSLLGSVPPAFDAIIFGTTPLDLYTNRHELMYFVFILGSHVVTKLKPTCLSQTS</sequence>
<evidence type="ECO:0000259" key="1">
    <source>
        <dbReference type="Pfam" id="PF07727"/>
    </source>
</evidence>